<reference evidence="2 3" key="1">
    <citation type="journal article" date="2021" name="Elife">
        <title>Chloroplast acquisition without the gene transfer in kleptoplastic sea slugs, Plakobranchus ocellatus.</title>
        <authorList>
            <person name="Maeda T."/>
            <person name="Takahashi S."/>
            <person name="Yoshida T."/>
            <person name="Shimamura S."/>
            <person name="Takaki Y."/>
            <person name="Nagai Y."/>
            <person name="Toyoda A."/>
            <person name="Suzuki Y."/>
            <person name="Arimoto A."/>
            <person name="Ishii H."/>
            <person name="Satoh N."/>
            <person name="Nishiyama T."/>
            <person name="Hasebe M."/>
            <person name="Maruyama T."/>
            <person name="Minagawa J."/>
            <person name="Obokata J."/>
            <person name="Shigenobu S."/>
        </authorList>
    </citation>
    <scope>NUCLEOTIDE SEQUENCE [LARGE SCALE GENOMIC DNA]</scope>
</reference>
<dbReference type="EMBL" id="BLXT01001518">
    <property type="protein sequence ID" value="GFN86436.1"/>
    <property type="molecule type" value="Genomic_DNA"/>
</dbReference>
<evidence type="ECO:0000313" key="2">
    <source>
        <dbReference type="EMBL" id="GFN86436.1"/>
    </source>
</evidence>
<dbReference type="Proteomes" id="UP000735302">
    <property type="component" value="Unassembled WGS sequence"/>
</dbReference>
<evidence type="ECO:0000256" key="1">
    <source>
        <dbReference type="SAM" id="MobiDB-lite"/>
    </source>
</evidence>
<feature type="compositionally biased region" description="Basic and acidic residues" evidence="1">
    <location>
        <begin position="1"/>
        <end position="23"/>
    </location>
</feature>
<protein>
    <submittedName>
        <fullName evidence="2">Uncharacterized protein</fullName>
    </submittedName>
</protein>
<gene>
    <name evidence="2" type="ORF">PoB_001294200</name>
</gene>
<proteinExistence type="predicted"/>
<feature type="region of interest" description="Disordered" evidence="1">
    <location>
        <begin position="1"/>
        <end position="59"/>
    </location>
</feature>
<accession>A0AAV3YW89</accession>
<comment type="caution">
    <text evidence="2">The sequence shown here is derived from an EMBL/GenBank/DDBJ whole genome shotgun (WGS) entry which is preliminary data.</text>
</comment>
<evidence type="ECO:0000313" key="3">
    <source>
        <dbReference type="Proteomes" id="UP000735302"/>
    </source>
</evidence>
<organism evidence="2 3">
    <name type="scientific">Plakobranchus ocellatus</name>
    <dbReference type="NCBI Taxonomy" id="259542"/>
    <lineage>
        <taxon>Eukaryota</taxon>
        <taxon>Metazoa</taxon>
        <taxon>Spiralia</taxon>
        <taxon>Lophotrochozoa</taxon>
        <taxon>Mollusca</taxon>
        <taxon>Gastropoda</taxon>
        <taxon>Heterobranchia</taxon>
        <taxon>Euthyneura</taxon>
        <taxon>Panpulmonata</taxon>
        <taxon>Sacoglossa</taxon>
        <taxon>Placobranchoidea</taxon>
        <taxon>Plakobranchidae</taxon>
        <taxon>Plakobranchus</taxon>
    </lineage>
</organism>
<name>A0AAV3YW89_9GAST</name>
<keyword evidence="3" id="KW-1185">Reference proteome</keyword>
<dbReference type="AlphaFoldDB" id="A0AAV3YW89"/>
<sequence length="120" mass="13432">MRNRSDGEQARMRTAKSGEHQDRQAAAGQRHLQELQQENVHHYGGQREQTLATHAHRAMHGHPALLRPGEAHAQTAHHTNGGDNRDMIPSKAFLSEISMGWCYYNNTPEDSAMISIVALD</sequence>